<dbReference type="InterPro" id="IPR029058">
    <property type="entry name" value="AB_hydrolase_fold"/>
</dbReference>
<comment type="catalytic activity">
    <reaction evidence="1">
        <text>a 1,2-diacyl-sn-glycero-3-phosphocholine + H2O = a 2-acyl-sn-glycero-3-phosphocholine + a fatty acid + H(+)</text>
        <dbReference type="Rhea" id="RHEA:18689"/>
        <dbReference type="ChEBI" id="CHEBI:15377"/>
        <dbReference type="ChEBI" id="CHEBI:15378"/>
        <dbReference type="ChEBI" id="CHEBI:28868"/>
        <dbReference type="ChEBI" id="CHEBI:57643"/>
        <dbReference type="ChEBI" id="CHEBI:57875"/>
        <dbReference type="EC" id="3.1.1.32"/>
    </reaction>
</comment>
<protein>
    <recommendedName>
        <fullName evidence="4">phospholipase A1</fullName>
        <ecNumber evidence="4">3.1.1.32</ecNumber>
    </recommendedName>
</protein>
<evidence type="ECO:0000256" key="1">
    <source>
        <dbReference type="ARBA" id="ARBA00000111"/>
    </source>
</evidence>
<feature type="chain" id="PRO_5045744284" description="phospholipase A1" evidence="8">
    <location>
        <begin position="17"/>
        <end position="343"/>
    </location>
</feature>
<evidence type="ECO:0000313" key="11">
    <source>
        <dbReference type="RefSeq" id="XP_046589761.1"/>
    </source>
</evidence>
<evidence type="ECO:0000256" key="3">
    <source>
        <dbReference type="ARBA" id="ARBA00010701"/>
    </source>
</evidence>
<sequence length="343" mass="37836">MLSILVFVLIPVATRGAGTFSAEFILPETPPLQISYLEEGLPLDKIVNLTVNVESEVAFYLFTKRNTDTAQILRVGDVKSVVESSFDSEWPTKVMIHGWTDSIDSRWYISYRENYLASGNYNLIFVDWSSPAGREYFTSAKLTRPVGEHLGKLLAFLEDHGNVSLSNVHILGHSLGAHVAGVAGSMVSGRVGRVTGLDPARPAFEAPFLIDPRDRLDPTDAEFVDVIHTCSGTLGFVSSIGHADFYPNGGTFNQPGCPPIASQFCSHARSHQYMSESIVRPEGFLSIRCESWGEFVSGRCSDQGEQVFMGEILSMETRGRFYLRTNSQQPFGHKCSGITCNYD</sequence>
<dbReference type="Gene3D" id="3.40.50.1820">
    <property type="entry name" value="alpha/beta hydrolase"/>
    <property type="match status" value="1"/>
</dbReference>
<evidence type="ECO:0000256" key="6">
    <source>
        <dbReference type="ARBA" id="ARBA00022801"/>
    </source>
</evidence>
<comment type="subcellular location">
    <subcellularLocation>
        <location evidence="2">Secreted</location>
    </subcellularLocation>
</comment>
<dbReference type="Proteomes" id="UP000829291">
    <property type="component" value="Chromosome 3"/>
</dbReference>
<evidence type="ECO:0000259" key="9">
    <source>
        <dbReference type="Pfam" id="PF00151"/>
    </source>
</evidence>
<evidence type="ECO:0000256" key="8">
    <source>
        <dbReference type="SAM" id="SignalP"/>
    </source>
</evidence>
<evidence type="ECO:0000256" key="7">
    <source>
        <dbReference type="RuleBase" id="RU004262"/>
    </source>
</evidence>
<gene>
    <name evidence="11" type="primary">LOC107223558</name>
</gene>
<accession>A0ABM3FP12</accession>
<dbReference type="CDD" id="cd00707">
    <property type="entry name" value="Pancreat_lipase_like"/>
    <property type="match status" value="1"/>
</dbReference>
<dbReference type="PRINTS" id="PR00821">
    <property type="entry name" value="TAGLIPASE"/>
</dbReference>
<reference evidence="11" key="1">
    <citation type="submission" date="2025-08" db="UniProtKB">
        <authorList>
            <consortium name="RefSeq"/>
        </authorList>
    </citation>
    <scope>IDENTIFICATION</scope>
    <source>
        <tissue evidence="11">Thorax and Abdomen</tissue>
    </source>
</reference>
<keyword evidence="5" id="KW-0964">Secreted</keyword>
<dbReference type="PRINTS" id="PR00825">
    <property type="entry name" value="DOLALLERGEN"/>
</dbReference>
<evidence type="ECO:0000256" key="5">
    <source>
        <dbReference type="ARBA" id="ARBA00022525"/>
    </source>
</evidence>
<dbReference type="InterPro" id="IPR013818">
    <property type="entry name" value="Lipase"/>
</dbReference>
<comment type="similarity">
    <text evidence="3 7">Belongs to the AB hydrolase superfamily. Lipase family.</text>
</comment>
<proteinExistence type="inferred from homology"/>
<dbReference type="InterPro" id="IPR033906">
    <property type="entry name" value="Lipase_N"/>
</dbReference>
<dbReference type="PANTHER" id="PTHR11610:SF173">
    <property type="entry name" value="LIPASE DOMAIN-CONTAINING PROTEIN-RELATED"/>
    <property type="match status" value="1"/>
</dbReference>
<evidence type="ECO:0000313" key="10">
    <source>
        <dbReference type="Proteomes" id="UP000829291"/>
    </source>
</evidence>
<name>A0ABM3FP12_NEOLC</name>
<keyword evidence="10" id="KW-1185">Reference proteome</keyword>
<keyword evidence="6" id="KW-0378">Hydrolase</keyword>
<dbReference type="InterPro" id="IPR002334">
    <property type="entry name" value="Allerg_PlipaseA1"/>
</dbReference>
<dbReference type="SUPFAM" id="SSF53474">
    <property type="entry name" value="alpha/beta-Hydrolases"/>
    <property type="match status" value="1"/>
</dbReference>
<dbReference type="GeneID" id="107223558"/>
<evidence type="ECO:0000256" key="2">
    <source>
        <dbReference type="ARBA" id="ARBA00004613"/>
    </source>
</evidence>
<feature type="signal peptide" evidence="8">
    <location>
        <begin position="1"/>
        <end position="16"/>
    </location>
</feature>
<evidence type="ECO:0000256" key="4">
    <source>
        <dbReference type="ARBA" id="ARBA00013179"/>
    </source>
</evidence>
<dbReference type="RefSeq" id="XP_046589761.1">
    <property type="nucleotide sequence ID" value="XM_046733805.1"/>
</dbReference>
<dbReference type="EC" id="3.1.1.32" evidence="4"/>
<organism evidence="10 11">
    <name type="scientific">Neodiprion lecontei</name>
    <name type="common">Redheaded pine sawfly</name>
    <dbReference type="NCBI Taxonomy" id="441921"/>
    <lineage>
        <taxon>Eukaryota</taxon>
        <taxon>Metazoa</taxon>
        <taxon>Ecdysozoa</taxon>
        <taxon>Arthropoda</taxon>
        <taxon>Hexapoda</taxon>
        <taxon>Insecta</taxon>
        <taxon>Pterygota</taxon>
        <taxon>Neoptera</taxon>
        <taxon>Endopterygota</taxon>
        <taxon>Hymenoptera</taxon>
        <taxon>Tenthredinoidea</taxon>
        <taxon>Diprionidae</taxon>
        <taxon>Diprioninae</taxon>
        <taxon>Neodiprion</taxon>
    </lineage>
</organism>
<dbReference type="InterPro" id="IPR000734">
    <property type="entry name" value="TAG_lipase"/>
</dbReference>
<keyword evidence="8" id="KW-0732">Signal</keyword>
<feature type="domain" description="Lipase" evidence="9">
    <location>
        <begin position="54"/>
        <end position="331"/>
    </location>
</feature>
<dbReference type="Pfam" id="PF00151">
    <property type="entry name" value="Lipase"/>
    <property type="match status" value="1"/>
</dbReference>
<dbReference type="PANTHER" id="PTHR11610">
    <property type="entry name" value="LIPASE"/>
    <property type="match status" value="1"/>
</dbReference>